<evidence type="ECO:0000256" key="3">
    <source>
        <dbReference type="ARBA" id="ARBA00022676"/>
    </source>
</evidence>
<feature type="transmembrane region" description="Helical" evidence="8">
    <location>
        <begin position="298"/>
        <end position="317"/>
    </location>
</feature>
<feature type="transmembrane region" description="Helical" evidence="8">
    <location>
        <begin position="161"/>
        <end position="194"/>
    </location>
</feature>
<dbReference type="GO" id="GO:0009103">
    <property type="term" value="P:lipopolysaccharide biosynthetic process"/>
    <property type="evidence" value="ECO:0007669"/>
    <property type="project" value="UniProtKB-ARBA"/>
</dbReference>
<feature type="transmembrane region" description="Helical" evidence="8">
    <location>
        <begin position="137"/>
        <end position="155"/>
    </location>
</feature>
<keyword evidence="5 8" id="KW-0812">Transmembrane</keyword>
<dbReference type="InterPro" id="IPR038731">
    <property type="entry name" value="RgtA/B/C-like"/>
</dbReference>
<keyword evidence="6 8" id="KW-1133">Transmembrane helix</keyword>
<protein>
    <recommendedName>
        <fullName evidence="9">Glycosyltransferase RgtA/B/C/D-like domain-containing protein</fullName>
    </recommendedName>
</protein>
<gene>
    <name evidence="10" type="ORF">UT39_C0003G0015</name>
</gene>
<dbReference type="GO" id="GO:0016763">
    <property type="term" value="F:pentosyltransferase activity"/>
    <property type="evidence" value="ECO:0007669"/>
    <property type="project" value="TreeGrafter"/>
</dbReference>
<keyword evidence="4" id="KW-0808">Transferase</keyword>
<evidence type="ECO:0000256" key="1">
    <source>
        <dbReference type="ARBA" id="ARBA00004651"/>
    </source>
</evidence>
<evidence type="ECO:0000313" key="11">
    <source>
        <dbReference type="Proteomes" id="UP000034246"/>
    </source>
</evidence>
<name>A0A0G0NG22_9BACT</name>
<evidence type="ECO:0000256" key="6">
    <source>
        <dbReference type="ARBA" id="ARBA00022989"/>
    </source>
</evidence>
<comment type="subcellular location">
    <subcellularLocation>
        <location evidence="1">Cell membrane</location>
        <topology evidence="1">Multi-pass membrane protein</topology>
    </subcellularLocation>
</comment>
<evidence type="ECO:0000256" key="7">
    <source>
        <dbReference type="ARBA" id="ARBA00023136"/>
    </source>
</evidence>
<evidence type="ECO:0000259" key="9">
    <source>
        <dbReference type="Pfam" id="PF13231"/>
    </source>
</evidence>
<dbReference type="Proteomes" id="UP000034246">
    <property type="component" value="Unassembled WGS sequence"/>
</dbReference>
<feature type="transmembrane region" description="Helical" evidence="8">
    <location>
        <begin position="270"/>
        <end position="291"/>
    </location>
</feature>
<keyword evidence="3" id="KW-0328">Glycosyltransferase</keyword>
<evidence type="ECO:0000256" key="8">
    <source>
        <dbReference type="SAM" id="Phobius"/>
    </source>
</evidence>
<accession>A0A0G0NG22</accession>
<dbReference type="AlphaFoldDB" id="A0A0G0NG22"/>
<feature type="transmembrane region" description="Helical" evidence="8">
    <location>
        <begin position="323"/>
        <end position="341"/>
    </location>
</feature>
<feature type="domain" description="Glycosyltransferase RgtA/B/C/D-like" evidence="9">
    <location>
        <begin position="49"/>
        <end position="91"/>
    </location>
</feature>
<evidence type="ECO:0000256" key="4">
    <source>
        <dbReference type="ARBA" id="ARBA00022679"/>
    </source>
</evidence>
<feature type="transmembrane region" description="Helical" evidence="8">
    <location>
        <begin position="77"/>
        <end position="97"/>
    </location>
</feature>
<dbReference type="STRING" id="1618550.UT39_C0003G0015"/>
<dbReference type="GO" id="GO:0005886">
    <property type="term" value="C:plasma membrane"/>
    <property type="evidence" value="ECO:0007669"/>
    <property type="project" value="UniProtKB-SubCell"/>
</dbReference>
<proteinExistence type="predicted"/>
<feature type="transmembrane region" description="Helical" evidence="8">
    <location>
        <begin position="201"/>
        <end position="219"/>
    </location>
</feature>
<evidence type="ECO:0000313" key="10">
    <source>
        <dbReference type="EMBL" id="KKR11746.1"/>
    </source>
</evidence>
<dbReference type="PANTHER" id="PTHR33908:SF11">
    <property type="entry name" value="MEMBRANE PROTEIN"/>
    <property type="match status" value="1"/>
</dbReference>
<dbReference type="EMBL" id="LBWP01000003">
    <property type="protein sequence ID" value="KKR11746.1"/>
    <property type="molecule type" value="Genomic_DNA"/>
</dbReference>
<organism evidence="10 11">
    <name type="scientific">Candidatus Woesebacteria bacterium GW2011_GWA1_39_21</name>
    <dbReference type="NCBI Taxonomy" id="1618550"/>
    <lineage>
        <taxon>Bacteria</taxon>
        <taxon>Candidatus Woeseibacteriota</taxon>
    </lineage>
</organism>
<feature type="transmembrane region" description="Helical" evidence="8">
    <location>
        <begin position="109"/>
        <end position="130"/>
    </location>
</feature>
<dbReference type="Pfam" id="PF13231">
    <property type="entry name" value="PMT_2"/>
    <property type="match status" value="1"/>
</dbReference>
<feature type="transmembrane region" description="Helical" evidence="8">
    <location>
        <begin position="353"/>
        <end position="370"/>
    </location>
</feature>
<evidence type="ECO:0000256" key="5">
    <source>
        <dbReference type="ARBA" id="ARBA00022692"/>
    </source>
</evidence>
<dbReference type="PANTHER" id="PTHR33908">
    <property type="entry name" value="MANNOSYLTRANSFERASE YKCB-RELATED"/>
    <property type="match status" value="1"/>
</dbReference>
<sequence>MIYLVVFIGLILRLITINQSLWLDEAIGAIAAREMSVYQMFESFFTVDNHPPLYYLLLKLWTSIFGYSEFSLRFPSILFSLLTIYLVYKIALLIQRLEKDDHKPMRSVGLFTYPTVAALLLAISQFNIYFSQEARMYSMAAFFASLLVYFFIKLYTVRVSWFYMLGFSLALLCLGTTDYLPYFLILTIALFALVKKSSWKWLFNVYTCFIPLAVFWVFWFTTFSRQSQGGSWLVTTLPAWKNLAGGATLKQLILVWIKFILGRVSFVNKYVYVALAFLFSLPYATSLILAFRNRNKRGILWLWMTAPLFLSYLTSFVVPSFAYFRFLFVYPAFVLIVAWGLVNIKNELAKKLVFYSIVISALFSCIYYYGNSSQQRENWRGAVAFVEGNIQRSEVAIFEYPEPFAPYRWYEKRPAFSIGVTDSISAGSEETRDILIKTINTKTGIYYFDYLHDLSDPQDIVRKTLTEQKFSAKEIVSFSGVGQIYHYRKDSL</sequence>
<keyword evidence="2" id="KW-1003">Cell membrane</keyword>
<evidence type="ECO:0000256" key="2">
    <source>
        <dbReference type="ARBA" id="ARBA00022475"/>
    </source>
</evidence>
<dbReference type="InterPro" id="IPR050297">
    <property type="entry name" value="LipidA_mod_glycosyltrf_83"/>
</dbReference>
<reference evidence="10 11" key="1">
    <citation type="journal article" date="2015" name="Nature">
        <title>rRNA introns, odd ribosomes, and small enigmatic genomes across a large radiation of phyla.</title>
        <authorList>
            <person name="Brown C.T."/>
            <person name="Hug L.A."/>
            <person name="Thomas B.C."/>
            <person name="Sharon I."/>
            <person name="Castelle C.J."/>
            <person name="Singh A."/>
            <person name="Wilkins M.J."/>
            <person name="Williams K.H."/>
            <person name="Banfield J.F."/>
        </authorList>
    </citation>
    <scope>NUCLEOTIDE SEQUENCE [LARGE SCALE GENOMIC DNA]</scope>
</reference>
<comment type="caution">
    <text evidence="10">The sequence shown here is derived from an EMBL/GenBank/DDBJ whole genome shotgun (WGS) entry which is preliminary data.</text>
</comment>
<keyword evidence="7 8" id="KW-0472">Membrane</keyword>